<evidence type="ECO:0000313" key="2">
    <source>
        <dbReference type="EMBL" id="NEW04645.1"/>
    </source>
</evidence>
<accession>A0A6G3ZR98</accession>
<gene>
    <name evidence="2" type="ORF">GK047_01220</name>
</gene>
<feature type="transmembrane region" description="Helical" evidence="1">
    <location>
        <begin position="9"/>
        <end position="28"/>
    </location>
</feature>
<sequence>MSRKQLKYLLYILWMVGFVLVLRLVSFFEEKIKQQAQQTYEIHTLDIYLIYFFLGVYIAIPLIRRWKLKINLPLAIIILLPCFVLSFFQPINILFNLNPNINILATVSGLLFLYSIFKD</sequence>
<keyword evidence="1" id="KW-0812">Transmembrane</keyword>
<organism evidence="2">
    <name type="scientific">Paenibacillus sp. SYP-B3998</name>
    <dbReference type="NCBI Taxonomy" id="2678564"/>
    <lineage>
        <taxon>Bacteria</taxon>
        <taxon>Bacillati</taxon>
        <taxon>Bacillota</taxon>
        <taxon>Bacilli</taxon>
        <taxon>Bacillales</taxon>
        <taxon>Paenibacillaceae</taxon>
        <taxon>Paenibacillus</taxon>
    </lineage>
</organism>
<feature type="transmembrane region" description="Helical" evidence="1">
    <location>
        <begin position="40"/>
        <end position="60"/>
    </location>
</feature>
<comment type="caution">
    <text evidence="2">The sequence shown here is derived from an EMBL/GenBank/DDBJ whole genome shotgun (WGS) entry which is preliminary data.</text>
</comment>
<keyword evidence="1" id="KW-1133">Transmembrane helix</keyword>
<protein>
    <submittedName>
        <fullName evidence="2">Uncharacterized protein</fullName>
    </submittedName>
</protein>
<feature type="transmembrane region" description="Helical" evidence="1">
    <location>
        <begin position="101"/>
        <end position="117"/>
    </location>
</feature>
<keyword evidence="1" id="KW-0472">Membrane</keyword>
<proteinExistence type="predicted"/>
<evidence type="ECO:0000256" key="1">
    <source>
        <dbReference type="SAM" id="Phobius"/>
    </source>
</evidence>
<reference evidence="2" key="1">
    <citation type="submission" date="2020-02" db="EMBL/GenBank/DDBJ databases">
        <authorList>
            <person name="Shen X.-R."/>
            <person name="Zhang Y.-X."/>
        </authorList>
    </citation>
    <scope>NUCLEOTIDE SEQUENCE</scope>
    <source>
        <strain evidence="2">SYP-B3998</strain>
    </source>
</reference>
<feature type="transmembrane region" description="Helical" evidence="1">
    <location>
        <begin position="72"/>
        <end position="95"/>
    </location>
</feature>
<dbReference type="AlphaFoldDB" id="A0A6G3ZR98"/>
<dbReference type="EMBL" id="JAAIKC010000001">
    <property type="protein sequence ID" value="NEW04645.1"/>
    <property type="molecule type" value="Genomic_DNA"/>
</dbReference>
<name>A0A6G3ZR98_9BACL</name>